<dbReference type="CDD" id="cd07185">
    <property type="entry name" value="OmpA_C-like"/>
    <property type="match status" value="2"/>
</dbReference>
<evidence type="ECO:0000313" key="7">
    <source>
        <dbReference type="Proteomes" id="UP001501496"/>
    </source>
</evidence>
<keyword evidence="2 4" id="KW-0472">Membrane</keyword>
<dbReference type="PANTHER" id="PTHR30329:SF21">
    <property type="entry name" value="LIPOPROTEIN YIAD-RELATED"/>
    <property type="match status" value="1"/>
</dbReference>
<dbReference type="InterPro" id="IPR036737">
    <property type="entry name" value="OmpA-like_sf"/>
</dbReference>
<evidence type="ECO:0000256" key="4">
    <source>
        <dbReference type="PROSITE-ProRule" id="PRU00473"/>
    </source>
</evidence>
<keyword evidence="3" id="KW-0998">Cell outer membrane</keyword>
<evidence type="ECO:0000313" key="6">
    <source>
        <dbReference type="EMBL" id="GAA4234114.1"/>
    </source>
</evidence>
<reference evidence="7" key="1">
    <citation type="journal article" date="2019" name="Int. J. Syst. Evol. Microbiol.">
        <title>The Global Catalogue of Microorganisms (GCM) 10K type strain sequencing project: providing services to taxonomists for standard genome sequencing and annotation.</title>
        <authorList>
            <consortium name="The Broad Institute Genomics Platform"/>
            <consortium name="The Broad Institute Genome Sequencing Center for Infectious Disease"/>
            <person name="Wu L."/>
            <person name="Ma J."/>
        </authorList>
    </citation>
    <scope>NUCLEOTIDE SEQUENCE [LARGE SCALE GENOMIC DNA]</scope>
    <source>
        <strain evidence="7">JCM 17630</strain>
    </source>
</reference>
<name>A0ABP8C5K7_9FLAO</name>
<dbReference type="Pfam" id="PF00691">
    <property type="entry name" value="OmpA"/>
    <property type="match status" value="2"/>
</dbReference>
<dbReference type="PANTHER" id="PTHR30329">
    <property type="entry name" value="STATOR ELEMENT OF FLAGELLAR MOTOR COMPLEX"/>
    <property type="match status" value="1"/>
</dbReference>
<evidence type="ECO:0000256" key="1">
    <source>
        <dbReference type="ARBA" id="ARBA00004442"/>
    </source>
</evidence>
<feature type="domain" description="OmpA-like" evidence="5">
    <location>
        <begin position="16"/>
        <end position="136"/>
    </location>
</feature>
<comment type="subcellular location">
    <subcellularLocation>
        <location evidence="1">Cell outer membrane</location>
    </subcellularLocation>
</comment>
<dbReference type="PROSITE" id="PS51123">
    <property type="entry name" value="OMPA_2"/>
    <property type="match status" value="2"/>
</dbReference>
<dbReference type="SUPFAM" id="SSF103088">
    <property type="entry name" value="OmpA-like"/>
    <property type="match status" value="2"/>
</dbReference>
<dbReference type="Gene3D" id="3.30.1330.60">
    <property type="entry name" value="OmpA-like domain"/>
    <property type="match status" value="2"/>
</dbReference>
<comment type="caution">
    <text evidence="6">The sequence shown here is derived from an EMBL/GenBank/DDBJ whole genome shotgun (WGS) entry which is preliminary data.</text>
</comment>
<evidence type="ECO:0000256" key="2">
    <source>
        <dbReference type="ARBA" id="ARBA00023136"/>
    </source>
</evidence>
<dbReference type="PRINTS" id="PR01021">
    <property type="entry name" value="OMPADOMAIN"/>
</dbReference>
<dbReference type="Proteomes" id="UP001501496">
    <property type="component" value="Unassembled WGS sequence"/>
</dbReference>
<dbReference type="RefSeq" id="WP_344787298.1">
    <property type="nucleotide sequence ID" value="NZ_BAABCA010000002.1"/>
</dbReference>
<dbReference type="InterPro" id="IPR006664">
    <property type="entry name" value="OMP_bac"/>
</dbReference>
<keyword evidence="7" id="KW-1185">Reference proteome</keyword>
<protein>
    <submittedName>
        <fullName evidence="6">OmpA family protein</fullName>
    </submittedName>
</protein>
<dbReference type="InterPro" id="IPR006665">
    <property type="entry name" value="OmpA-like"/>
</dbReference>
<accession>A0ABP8C5K7</accession>
<evidence type="ECO:0000256" key="3">
    <source>
        <dbReference type="ARBA" id="ARBA00023237"/>
    </source>
</evidence>
<sequence>MNKLVVFIFLALNYNVVYSQKEFTHDVYFNSDKFTVPSTEENRLLLFISTLTDINIESISIYGFCDDVGADTYNLKLSQNRANTIKTIFSNNEISEDLITNVDGKGEILLKIVNEDNVLKIRGLNRKVEIIVKEKTPEPIKPVEVKVVKDSIIKPLTVAERIKTNDIKVGENIVFENILFKTGYSKIVPGSVKTLAEIAKSLVERDDIYFTIQGHVCCTQFSRDAIDRKTKKRNLSEARAKYIYDYFAKKGVSKKRMRYLGMRRKFPLGGEPAKDRRVEIVITYVDN</sequence>
<feature type="domain" description="OmpA-like" evidence="5">
    <location>
        <begin position="169"/>
        <end position="286"/>
    </location>
</feature>
<evidence type="ECO:0000259" key="5">
    <source>
        <dbReference type="PROSITE" id="PS51123"/>
    </source>
</evidence>
<dbReference type="InterPro" id="IPR050330">
    <property type="entry name" value="Bact_OuterMem_StrucFunc"/>
</dbReference>
<proteinExistence type="predicted"/>
<dbReference type="EMBL" id="BAABCA010000002">
    <property type="protein sequence ID" value="GAA4234114.1"/>
    <property type="molecule type" value="Genomic_DNA"/>
</dbReference>
<gene>
    <name evidence="6" type="ORF">GCM10022291_12810</name>
</gene>
<organism evidence="6 7">
    <name type="scientific">Postechiella marina</name>
    <dbReference type="NCBI Taxonomy" id="943941"/>
    <lineage>
        <taxon>Bacteria</taxon>
        <taxon>Pseudomonadati</taxon>
        <taxon>Bacteroidota</taxon>
        <taxon>Flavobacteriia</taxon>
        <taxon>Flavobacteriales</taxon>
        <taxon>Flavobacteriaceae</taxon>
        <taxon>Postechiella</taxon>
    </lineage>
</organism>